<name>A0A5U3F1B2_SALET</name>
<dbReference type="Proteomes" id="UP000839575">
    <property type="component" value="Unassembled WGS sequence"/>
</dbReference>
<organism evidence="1">
    <name type="scientific">Salmonella enterica I</name>
    <dbReference type="NCBI Taxonomy" id="59201"/>
    <lineage>
        <taxon>Bacteria</taxon>
        <taxon>Pseudomonadati</taxon>
        <taxon>Pseudomonadota</taxon>
        <taxon>Gammaproteobacteria</taxon>
        <taxon>Enterobacterales</taxon>
        <taxon>Enterobacteriaceae</taxon>
        <taxon>Salmonella</taxon>
    </lineage>
</organism>
<gene>
    <name evidence="1" type="ORF">S301_27715</name>
</gene>
<reference evidence="1" key="1">
    <citation type="submission" date="2018-07" db="EMBL/GenBank/DDBJ databases">
        <authorList>
            <consortium name="GenomeTrakr network: Whole genome sequencing for foodborne pathogen traceback"/>
        </authorList>
    </citation>
    <scope>NUCLEOTIDE SEQUENCE [LARGE SCALE GENOMIC DNA]</scope>
    <source>
        <strain evidence="1">CFSAN002851</strain>
    </source>
</reference>
<proteinExistence type="predicted"/>
<accession>A0A5U3F1B2</accession>
<dbReference type="EMBL" id="AAGLPX010000134">
    <property type="protein sequence ID" value="EBP4002327.1"/>
    <property type="molecule type" value="Genomic_DNA"/>
</dbReference>
<evidence type="ECO:0000313" key="1">
    <source>
        <dbReference type="EMBL" id="EBP4002327.1"/>
    </source>
</evidence>
<sequence>MNYAGHETLRAEVALLASSMCDLRITLKVPEDRYHWQRHGLAERLAGQSLRRINTLLDEAFNESRMLSECFKD</sequence>
<protein>
    <submittedName>
        <fullName evidence="1">Uncharacterized protein</fullName>
    </submittedName>
</protein>
<dbReference type="AlphaFoldDB" id="A0A5U3F1B2"/>
<comment type="caution">
    <text evidence="1">The sequence shown here is derived from an EMBL/GenBank/DDBJ whole genome shotgun (WGS) entry which is preliminary data.</text>
</comment>